<gene>
    <name evidence="1" type="ORF">MAR_002356</name>
</gene>
<proteinExistence type="predicted"/>
<evidence type="ECO:0008006" key="3">
    <source>
        <dbReference type="Google" id="ProtNLM"/>
    </source>
</evidence>
<protein>
    <recommendedName>
        <fullName evidence="3">DZIP3-like HEPN domain-containing protein</fullName>
    </recommendedName>
</protein>
<reference evidence="1" key="1">
    <citation type="submission" date="2022-11" db="EMBL/GenBank/DDBJ databases">
        <title>Centuries of genome instability and evolution in soft-shell clam transmissible cancer (bioRxiv).</title>
        <authorList>
            <person name="Hart S.F.M."/>
            <person name="Yonemitsu M.A."/>
            <person name="Giersch R.M."/>
            <person name="Beal B.F."/>
            <person name="Arriagada G."/>
            <person name="Davis B.W."/>
            <person name="Ostrander E.A."/>
            <person name="Goff S.P."/>
            <person name="Metzger M.J."/>
        </authorList>
    </citation>
    <scope>NUCLEOTIDE SEQUENCE</scope>
    <source>
        <strain evidence="1">MELC-2E11</strain>
        <tissue evidence="1">Siphon/mantle</tissue>
    </source>
</reference>
<dbReference type="EMBL" id="CP111022">
    <property type="protein sequence ID" value="WAR20518.1"/>
    <property type="molecule type" value="Genomic_DNA"/>
</dbReference>
<dbReference type="InterPro" id="IPR027897">
    <property type="entry name" value="DUF4559"/>
</dbReference>
<keyword evidence="2" id="KW-1185">Reference proteome</keyword>
<evidence type="ECO:0000313" key="2">
    <source>
        <dbReference type="Proteomes" id="UP001164746"/>
    </source>
</evidence>
<dbReference type="PANTHER" id="PTHR35083:SF1">
    <property type="entry name" value="RGD1565685 PROTEIN"/>
    <property type="match status" value="1"/>
</dbReference>
<organism evidence="1 2">
    <name type="scientific">Mya arenaria</name>
    <name type="common">Soft-shell clam</name>
    <dbReference type="NCBI Taxonomy" id="6604"/>
    <lineage>
        <taxon>Eukaryota</taxon>
        <taxon>Metazoa</taxon>
        <taxon>Spiralia</taxon>
        <taxon>Lophotrochozoa</taxon>
        <taxon>Mollusca</taxon>
        <taxon>Bivalvia</taxon>
        <taxon>Autobranchia</taxon>
        <taxon>Heteroconchia</taxon>
        <taxon>Euheterodonta</taxon>
        <taxon>Imparidentia</taxon>
        <taxon>Neoheterodontei</taxon>
        <taxon>Myida</taxon>
        <taxon>Myoidea</taxon>
        <taxon>Myidae</taxon>
        <taxon>Mya</taxon>
    </lineage>
</organism>
<sequence length="485" mass="54304">MSYEDNDNKNWLKGSLALRITKEGLRDLVDGDSRSIQHRIHLSVIQARNLSPGTTCCQCLTENLFQCPTSGLCSHPRNNCKFHDTPVKGYRSCPSHICDDLRDEICRLHKFGGPSWKNSNADRWCVNHWEIAKCFMPLGGYKDVCSFDQTDYNGVINILINCTAFQQKLSFKVDTVTNILTQARDIGRSIRHSSDLKVTDADLNCYITTMTTLLSDPKYLSRDRKAQEAVLKLNKADTLYISNEDVHEILDEARIVVETGKHQIEQAVTEGKHIIETGKAEIEQAVTEGKHIIETGKTEIEQAVTEGKHAIETGKAEIEQTVTEGKHAIETGKAEIEHAVTEGEHIIETGKEDIAQAVTEGEHALKTGKGQLESSVIEGVKILQFEADNAVVKVSKQIHTDVLVPAENRFEEKVQARLKALKQIIQDTTDIGEREIYSRTSEGIEALDEAVFEAMRKISVSTAEREEGNIHYILVYKITFSALMK</sequence>
<accession>A0ABY7FEB5</accession>
<name>A0ABY7FEB5_MYAAR</name>
<dbReference type="PANTHER" id="PTHR35083">
    <property type="entry name" value="RGD1565685 PROTEIN"/>
    <property type="match status" value="1"/>
</dbReference>
<dbReference type="Pfam" id="PF15112">
    <property type="entry name" value="DUF4559"/>
    <property type="match status" value="1"/>
</dbReference>
<dbReference type="Proteomes" id="UP001164746">
    <property type="component" value="Chromosome 11"/>
</dbReference>
<evidence type="ECO:0000313" key="1">
    <source>
        <dbReference type="EMBL" id="WAR20518.1"/>
    </source>
</evidence>